<reference evidence="2 3" key="1">
    <citation type="submission" date="2016-06" db="EMBL/GenBank/DDBJ databases">
        <title>Living apart together: crosstalk between the core and supernumerary genomes in a fungal plant pathogen.</title>
        <authorList>
            <person name="Vanheule A."/>
            <person name="Audenaert K."/>
            <person name="Warris S."/>
            <person name="Van De Geest H."/>
            <person name="Schijlen E."/>
            <person name="Hofte M."/>
            <person name="De Saeger S."/>
            <person name="Haesaert G."/>
            <person name="Waalwijk C."/>
            <person name="Van Der Lee T."/>
        </authorList>
    </citation>
    <scope>NUCLEOTIDE SEQUENCE [LARGE SCALE GENOMIC DNA]</scope>
    <source>
        <strain evidence="2 3">2516</strain>
    </source>
</reference>
<dbReference type="SUPFAM" id="SSF54768">
    <property type="entry name" value="dsRNA-binding domain-like"/>
    <property type="match status" value="1"/>
</dbReference>
<accession>A0A1B8ACM8</accession>
<dbReference type="AlphaFoldDB" id="A0A1B8ACM8"/>
<comment type="caution">
    <text evidence="2">The sequence shown here is derived from an EMBL/GenBank/DDBJ whole genome shotgun (WGS) entry which is preliminary data.</text>
</comment>
<proteinExistence type="predicted"/>
<evidence type="ECO:0000256" key="1">
    <source>
        <dbReference type="SAM" id="MobiDB-lite"/>
    </source>
</evidence>
<evidence type="ECO:0008006" key="4">
    <source>
        <dbReference type="Google" id="ProtNLM"/>
    </source>
</evidence>
<dbReference type="OMA" id="CISGTNI"/>
<sequence>MMANTAQGIPWDQLIEFANNKKAEEKTTGKPAQLSKQQLAAVSMLVDLVKDIEVEDTYVSKLYEHCQRIKIESPQFTTETFNQCISGTNIPRSRVLCTLPSKGQQFPQEGYGHSAGEAIPTFGKAQKAKNFAAMQALNWLQGRGPSSPRGEKRPASVTNESPVHSKIKAEEDNNSDGGALTSDSSQSSAKGALAPGQPAGAQGSDVREQIAKLGEEMDFGSPEYLIQRAEDGSDIWNGRPIFKNDGKIPPEMGVVTGIAGRQQTEDMVAKRTLEWLQNERRIRYELYLETIGSAPK</sequence>
<keyword evidence="3" id="KW-1185">Reference proteome</keyword>
<feature type="compositionally biased region" description="Low complexity" evidence="1">
    <location>
        <begin position="191"/>
        <end position="203"/>
    </location>
</feature>
<evidence type="ECO:0000313" key="3">
    <source>
        <dbReference type="Proteomes" id="UP000091967"/>
    </source>
</evidence>
<gene>
    <name evidence="2" type="ORF">FPOA_09943</name>
</gene>
<evidence type="ECO:0000313" key="2">
    <source>
        <dbReference type="EMBL" id="OBS18216.1"/>
    </source>
</evidence>
<dbReference type="STRING" id="36050.A0A1B8ACM8"/>
<name>A0A1B8ACM8_FUSPO</name>
<dbReference type="CDD" id="cd00048">
    <property type="entry name" value="DSRM_SF"/>
    <property type="match status" value="1"/>
</dbReference>
<feature type="region of interest" description="Disordered" evidence="1">
    <location>
        <begin position="141"/>
        <end position="205"/>
    </location>
</feature>
<dbReference type="Gene3D" id="3.30.160.20">
    <property type="match status" value="1"/>
</dbReference>
<dbReference type="EMBL" id="LYXU01000004">
    <property type="protein sequence ID" value="OBS18216.1"/>
    <property type="molecule type" value="Genomic_DNA"/>
</dbReference>
<protein>
    <recommendedName>
        <fullName evidence="4">DRBM domain-containing protein</fullName>
    </recommendedName>
</protein>
<dbReference type="Proteomes" id="UP000091967">
    <property type="component" value="Unassembled WGS sequence"/>
</dbReference>
<organism evidence="2 3">
    <name type="scientific">Fusarium poae</name>
    <dbReference type="NCBI Taxonomy" id="36050"/>
    <lineage>
        <taxon>Eukaryota</taxon>
        <taxon>Fungi</taxon>
        <taxon>Dikarya</taxon>
        <taxon>Ascomycota</taxon>
        <taxon>Pezizomycotina</taxon>
        <taxon>Sordariomycetes</taxon>
        <taxon>Hypocreomycetidae</taxon>
        <taxon>Hypocreales</taxon>
        <taxon>Nectriaceae</taxon>
        <taxon>Fusarium</taxon>
    </lineage>
</organism>